<feature type="signal peptide" evidence="1">
    <location>
        <begin position="1"/>
        <end position="17"/>
    </location>
</feature>
<keyword evidence="3" id="KW-1185">Reference proteome</keyword>
<dbReference type="Proteomes" id="UP000026962">
    <property type="component" value="Chromosome 6"/>
</dbReference>
<evidence type="ECO:0000313" key="3">
    <source>
        <dbReference type="Proteomes" id="UP000026962"/>
    </source>
</evidence>
<proteinExistence type="predicted"/>
<dbReference type="EnsemblPlants" id="OPUNC06G13950.1">
    <property type="protein sequence ID" value="OPUNC06G13950.1"/>
    <property type="gene ID" value="OPUNC06G13950"/>
</dbReference>
<evidence type="ECO:0000313" key="2">
    <source>
        <dbReference type="EnsemblPlants" id="OPUNC06G13950.1"/>
    </source>
</evidence>
<dbReference type="Gramene" id="OPUNC06G13950.1">
    <property type="protein sequence ID" value="OPUNC06G13950.1"/>
    <property type="gene ID" value="OPUNC06G13950"/>
</dbReference>
<dbReference type="HOGENOM" id="CLU_3192210_0_0_1"/>
<keyword evidence="1" id="KW-0732">Signal</keyword>
<reference evidence="2" key="1">
    <citation type="submission" date="2015-04" db="UniProtKB">
        <authorList>
            <consortium name="EnsemblPlants"/>
        </authorList>
    </citation>
    <scope>IDENTIFICATION</scope>
</reference>
<accession>A0A0E0LBN7</accession>
<dbReference type="AlphaFoldDB" id="A0A0E0LBN7"/>
<organism evidence="2">
    <name type="scientific">Oryza punctata</name>
    <name type="common">Red rice</name>
    <dbReference type="NCBI Taxonomy" id="4537"/>
    <lineage>
        <taxon>Eukaryota</taxon>
        <taxon>Viridiplantae</taxon>
        <taxon>Streptophyta</taxon>
        <taxon>Embryophyta</taxon>
        <taxon>Tracheophyta</taxon>
        <taxon>Spermatophyta</taxon>
        <taxon>Magnoliopsida</taxon>
        <taxon>Liliopsida</taxon>
        <taxon>Poales</taxon>
        <taxon>Poaceae</taxon>
        <taxon>BOP clade</taxon>
        <taxon>Oryzoideae</taxon>
        <taxon>Oryzeae</taxon>
        <taxon>Oryzinae</taxon>
        <taxon>Oryza</taxon>
    </lineage>
</organism>
<protein>
    <submittedName>
        <fullName evidence="2">Uncharacterized protein</fullName>
    </submittedName>
</protein>
<reference evidence="2" key="2">
    <citation type="submission" date="2018-05" db="EMBL/GenBank/DDBJ databases">
        <title>OpunRS2 (Oryza punctata Reference Sequence Version 2).</title>
        <authorList>
            <person name="Zhang J."/>
            <person name="Kudrna D."/>
            <person name="Lee S."/>
            <person name="Talag J."/>
            <person name="Welchert J."/>
            <person name="Wing R.A."/>
        </authorList>
    </citation>
    <scope>NUCLEOTIDE SEQUENCE [LARGE SCALE GENOMIC DNA]</scope>
</reference>
<feature type="chain" id="PRO_5002366310" evidence="1">
    <location>
        <begin position="18"/>
        <end position="55"/>
    </location>
</feature>
<name>A0A0E0LBN7_ORYPU</name>
<evidence type="ECO:0000256" key="1">
    <source>
        <dbReference type="SAM" id="SignalP"/>
    </source>
</evidence>
<sequence length="55" mass="5973">MIVGFVLLVVIDPTAYCLSAWQPHQGTKTTHVAVGDGARWMRRAIVQQGAGEQHA</sequence>